<dbReference type="InterPro" id="IPR035996">
    <property type="entry name" value="4pyrrol_Methylase_sf"/>
</dbReference>
<keyword evidence="5" id="KW-0949">S-adenosyl-L-methionine</keyword>
<dbReference type="InterPro" id="IPR000878">
    <property type="entry name" value="4pyrrol_Mease"/>
</dbReference>
<dbReference type="NCBIfam" id="TIGR00096">
    <property type="entry name" value="16S rRNA (cytidine(1402)-2'-O)-methyltransferase"/>
    <property type="match status" value="1"/>
</dbReference>
<reference evidence="7" key="2">
    <citation type="journal article" date="2021" name="Microbiome">
        <title>Successional dynamics and alternative stable states in a saline activated sludge microbial community over 9 years.</title>
        <authorList>
            <person name="Wang Y."/>
            <person name="Ye J."/>
            <person name="Ju F."/>
            <person name="Liu L."/>
            <person name="Boyd J.A."/>
            <person name="Deng Y."/>
            <person name="Parks D.H."/>
            <person name="Jiang X."/>
            <person name="Yin X."/>
            <person name="Woodcroft B.J."/>
            <person name="Tyson G.W."/>
            <person name="Hugenholtz P."/>
            <person name="Polz M.F."/>
            <person name="Zhang T."/>
        </authorList>
    </citation>
    <scope>NUCLEOTIDE SEQUENCE</scope>
    <source>
        <strain evidence="7">HKST-UBA13</strain>
    </source>
</reference>
<dbReference type="CDD" id="cd11648">
    <property type="entry name" value="RsmI"/>
    <property type="match status" value="1"/>
</dbReference>
<protein>
    <submittedName>
        <fullName evidence="7">16S rRNA (Cytidine(1402)-2'-O)-methyltransferase</fullName>
        <ecNumber evidence="7">2.1.1.198</ecNumber>
    </submittedName>
</protein>
<evidence type="ECO:0000256" key="5">
    <source>
        <dbReference type="ARBA" id="ARBA00022691"/>
    </source>
</evidence>
<dbReference type="GO" id="GO:0008168">
    <property type="term" value="F:methyltransferase activity"/>
    <property type="evidence" value="ECO:0007669"/>
    <property type="project" value="UniProtKB-KW"/>
</dbReference>
<keyword evidence="3 7" id="KW-0489">Methyltransferase</keyword>
<dbReference type="Gene3D" id="3.30.950.10">
    <property type="entry name" value="Methyltransferase, Cobalt-precorrin-4 Transmethylase, Domain 2"/>
    <property type="match status" value="1"/>
</dbReference>
<dbReference type="PIRSF" id="PIRSF005917">
    <property type="entry name" value="MTase_YraL"/>
    <property type="match status" value="1"/>
</dbReference>
<evidence type="ECO:0000256" key="3">
    <source>
        <dbReference type="ARBA" id="ARBA00022603"/>
    </source>
</evidence>
<dbReference type="EMBL" id="JAGQLJ010000117">
    <property type="protein sequence ID" value="MCA9381505.1"/>
    <property type="molecule type" value="Genomic_DNA"/>
</dbReference>
<evidence type="ECO:0000313" key="7">
    <source>
        <dbReference type="EMBL" id="MCA9381505.1"/>
    </source>
</evidence>
<dbReference type="SUPFAM" id="SSF53790">
    <property type="entry name" value="Tetrapyrrole methylase"/>
    <property type="match status" value="1"/>
</dbReference>
<evidence type="ECO:0000313" key="8">
    <source>
        <dbReference type="Proteomes" id="UP000775877"/>
    </source>
</evidence>
<evidence type="ECO:0000256" key="1">
    <source>
        <dbReference type="ARBA" id="ARBA00022490"/>
    </source>
</evidence>
<dbReference type="GO" id="GO:0032259">
    <property type="term" value="P:methylation"/>
    <property type="evidence" value="ECO:0007669"/>
    <property type="project" value="UniProtKB-KW"/>
</dbReference>
<accession>A0A955L257</accession>
<feature type="domain" description="Tetrapyrrole methylase" evidence="6">
    <location>
        <begin position="3"/>
        <end position="214"/>
    </location>
</feature>
<dbReference type="PANTHER" id="PTHR46111:SF1">
    <property type="entry name" value="RIBOSOMAL RNA SMALL SUBUNIT METHYLTRANSFERASE I"/>
    <property type="match status" value="1"/>
</dbReference>
<evidence type="ECO:0000256" key="2">
    <source>
        <dbReference type="ARBA" id="ARBA00022552"/>
    </source>
</evidence>
<dbReference type="Proteomes" id="UP000775877">
    <property type="component" value="Unassembled WGS sequence"/>
</dbReference>
<proteinExistence type="predicted"/>
<keyword evidence="4 7" id="KW-0808">Transferase</keyword>
<keyword evidence="2" id="KW-0698">rRNA processing</keyword>
<dbReference type="GO" id="GO:0006364">
    <property type="term" value="P:rRNA processing"/>
    <property type="evidence" value="ECO:0007669"/>
    <property type="project" value="UniProtKB-KW"/>
</dbReference>
<comment type="caution">
    <text evidence="7">The sequence shown here is derived from an EMBL/GenBank/DDBJ whole genome shotgun (WGS) entry which is preliminary data.</text>
</comment>
<dbReference type="Pfam" id="PF00590">
    <property type="entry name" value="TP_methylase"/>
    <property type="match status" value="1"/>
</dbReference>
<dbReference type="EC" id="2.1.1.198" evidence="7"/>
<sequence>MGKLIILGTTIGNVEDISIRALRHIFESPIVLAEDTRVFIKFKTILKDRYLETLKSLNINSETNQNIYSYREQNHDRVVKDILNQLNDQDVVIVTDAGMPGISDPGFKLIRDVIEAGFEIDVVPGPTAATSALVLSGLPTDYYAFVGFLPRKKSKIQKLIDNYNLEQTSLIFYESPFRVIKSLEILQDLYGEDLNVSAVGEITKKFQRVERGRVIEVLEKFRKQAPKGEWVIVFREL</sequence>
<evidence type="ECO:0000259" key="6">
    <source>
        <dbReference type="Pfam" id="PF00590"/>
    </source>
</evidence>
<name>A0A955L257_9BACT</name>
<dbReference type="PANTHER" id="PTHR46111">
    <property type="entry name" value="RIBOSOMAL RNA SMALL SUBUNIT METHYLTRANSFERASE I"/>
    <property type="match status" value="1"/>
</dbReference>
<dbReference type="InterPro" id="IPR014776">
    <property type="entry name" value="4pyrrole_Mease_sub2"/>
</dbReference>
<keyword evidence="1" id="KW-0963">Cytoplasm</keyword>
<dbReference type="InterPro" id="IPR014777">
    <property type="entry name" value="4pyrrole_Mease_sub1"/>
</dbReference>
<organism evidence="7 8">
    <name type="scientific">Candidatus Dojkabacteria bacterium</name>
    <dbReference type="NCBI Taxonomy" id="2099670"/>
    <lineage>
        <taxon>Bacteria</taxon>
        <taxon>Candidatus Dojkabacteria</taxon>
    </lineage>
</organism>
<reference evidence="7" key="1">
    <citation type="submission" date="2020-04" db="EMBL/GenBank/DDBJ databases">
        <authorList>
            <person name="Zhang T."/>
        </authorList>
    </citation>
    <scope>NUCLEOTIDE SEQUENCE</scope>
    <source>
        <strain evidence="7">HKST-UBA13</strain>
    </source>
</reference>
<dbReference type="Gene3D" id="3.40.1010.10">
    <property type="entry name" value="Cobalt-precorrin-4 Transmethylase, Domain 1"/>
    <property type="match status" value="1"/>
</dbReference>
<dbReference type="AlphaFoldDB" id="A0A955L257"/>
<dbReference type="InterPro" id="IPR008189">
    <property type="entry name" value="rRNA_ssu_MeTfrase_I"/>
</dbReference>
<gene>
    <name evidence="7" type="primary">rsmI</name>
    <name evidence="7" type="ORF">KC678_04525</name>
</gene>
<evidence type="ECO:0000256" key="4">
    <source>
        <dbReference type="ARBA" id="ARBA00022679"/>
    </source>
</evidence>